<proteinExistence type="predicted"/>
<protein>
    <submittedName>
        <fullName evidence="3">STAS domain-containing protein</fullName>
    </submittedName>
</protein>
<dbReference type="Proteomes" id="UP000887578">
    <property type="component" value="Unplaced"/>
</dbReference>
<feature type="region of interest" description="Disordered" evidence="1">
    <location>
        <begin position="1"/>
        <end position="22"/>
    </location>
</feature>
<name>A0A914P7H1_9BILA</name>
<dbReference type="AlphaFoldDB" id="A0A914P7H1"/>
<accession>A0A914P7H1</accession>
<keyword evidence="2" id="KW-1185">Reference proteome</keyword>
<evidence type="ECO:0000256" key="1">
    <source>
        <dbReference type="SAM" id="MobiDB-lite"/>
    </source>
</evidence>
<reference evidence="3" key="1">
    <citation type="submission" date="2022-11" db="UniProtKB">
        <authorList>
            <consortium name="WormBaseParasite"/>
        </authorList>
    </citation>
    <scope>IDENTIFICATION</scope>
</reference>
<feature type="compositionally biased region" description="Basic and acidic residues" evidence="1">
    <location>
        <begin position="1"/>
        <end position="11"/>
    </location>
</feature>
<evidence type="ECO:0000313" key="3">
    <source>
        <dbReference type="WBParaSite" id="PDA_v2.g11116.t1"/>
    </source>
</evidence>
<evidence type="ECO:0000313" key="2">
    <source>
        <dbReference type="Proteomes" id="UP000887578"/>
    </source>
</evidence>
<dbReference type="WBParaSite" id="PDA_v2.g11116.t1">
    <property type="protein sequence ID" value="PDA_v2.g11116.t1"/>
    <property type="gene ID" value="PDA_v2.g11116"/>
</dbReference>
<organism evidence="2 3">
    <name type="scientific">Panagrolaimus davidi</name>
    <dbReference type="NCBI Taxonomy" id="227884"/>
    <lineage>
        <taxon>Eukaryota</taxon>
        <taxon>Metazoa</taxon>
        <taxon>Ecdysozoa</taxon>
        <taxon>Nematoda</taxon>
        <taxon>Chromadorea</taxon>
        <taxon>Rhabditida</taxon>
        <taxon>Tylenchina</taxon>
        <taxon>Panagrolaimomorpha</taxon>
        <taxon>Panagrolaimoidea</taxon>
        <taxon>Panagrolaimidae</taxon>
        <taxon>Panagrolaimus</taxon>
    </lineage>
</organism>
<sequence>MGNQVHKDGSPKPKNIPGRIPWPDGPPYEQYFSLPDSIIYYITMNPSTPNCYLKIIQSCKYFFEKNSILVVKHMEETSICPNENCSKLCCETYFVKRTASKFWLTKKLFLLSVEPSFIPKSLRPKIYKSQIKKLGIHDTKVNFVDFLFFASTVEILYLTSVGMTYNDGKNVMLEKILEAVPNVKEFLFSIDGVSVITELTLKHISKLQNLSNFKKLTLVGITETLNLEDLCSFSKARKDIKFEIYFLTNQIFQQYNDQLDEIIAAEKQAENTQYALNNEVPKNIRDVIELPDTVDKD</sequence>